<feature type="domain" description="DUF4283" evidence="2">
    <location>
        <begin position="26"/>
        <end position="107"/>
    </location>
</feature>
<feature type="region of interest" description="Disordered" evidence="1">
    <location>
        <begin position="271"/>
        <end position="340"/>
    </location>
</feature>
<organism evidence="3 4">
    <name type="scientific">Cephalotus follicularis</name>
    <name type="common">Albany pitcher plant</name>
    <dbReference type="NCBI Taxonomy" id="3775"/>
    <lineage>
        <taxon>Eukaryota</taxon>
        <taxon>Viridiplantae</taxon>
        <taxon>Streptophyta</taxon>
        <taxon>Embryophyta</taxon>
        <taxon>Tracheophyta</taxon>
        <taxon>Spermatophyta</taxon>
        <taxon>Magnoliopsida</taxon>
        <taxon>eudicotyledons</taxon>
        <taxon>Gunneridae</taxon>
        <taxon>Pentapetalae</taxon>
        <taxon>rosids</taxon>
        <taxon>fabids</taxon>
        <taxon>Oxalidales</taxon>
        <taxon>Cephalotaceae</taxon>
        <taxon>Cephalotus</taxon>
    </lineage>
</organism>
<evidence type="ECO:0000313" key="4">
    <source>
        <dbReference type="Proteomes" id="UP000187406"/>
    </source>
</evidence>
<evidence type="ECO:0000259" key="2">
    <source>
        <dbReference type="Pfam" id="PF14111"/>
    </source>
</evidence>
<dbReference type="InterPro" id="IPR040256">
    <property type="entry name" value="At4g02000-like"/>
</dbReference>
<dbReference type="Proteomes" id="UP000187406">
    <property type="component" value="Unassembled WGS sequence"/>
</dbReference>
<dbReference type="InterPro" id="IPR036691">
    <property type="entry name" value="Endo/exonu/phosph_ase_sf"/>
</dbReference>
<name>A0A1Q3DJY1_CEPFO</name>
<keyword evidence="4" id="KW-1185">Reference proteome</keyword>
<dbReference type="PANTHER" id="PTHR31286">
    <property type="entry name" value="GLYCINE-RICH CELL WALL STRUCTURAL PROTEIN 1.8-LIKE"/>
    <property type="match status" value="1"/>
</dbReference>
<evidence type="ECO:0000313" key="3">
    <source>
        <dbReference type="EMBL" id="GAV92709.1"/>
    </source>
</evidence>
<feature type="non-terminal residue" evidence="3">
    <location>
        <position position="612"/>
    </location>
</feature>
<dbReference type="EMBL" id="BDDD01011121">
    <property type="protein sequence ID" value="GAV92709.1"/>
    <property type="molecule type" value="Genomic_DNA"/>
</dbReference>
<comment type="caution">
    <text evidence="3">The sequence shown here is derived from an EMBL/GenBank/DDBJ whole genome shotgun (WGS) entry which is preliminary data.</text>
</comment>
<evidence type="ECO:0000256" key="1">
    <source>
        <dbReference type="SAM" id="MobiDB-lite"/>
    </source>
</evidence>
<accession>A0A1Q3DJY1</accession>
<feature type="non-terminal residue" evidence="3">
    <location>
        <position position="1"/>
    </location>
</feature>
<feature type="compositionally biased region" description="Polar residues" evidence="1">
    <location>
        <begin position="280"/>
        <end position="291"/>
    </location>
</feature>
<dbReference type="OrthoDB" id="995555at2759"/>
<proteinExistence type="predicted"/>
<protein>
    <submittedName>
        <fullName evidence="3">Exo_endo_phos domain-containing protein/DUF4283 domain-containing protein</fullName>
    </submittedName>
</protein>
<dbReference type="PANTHER" id="PTHR31286:SF165">
    <property type="entry name" value="DUF4283 DOMAIN-CONTAINING PROTEIN"/>
    <property type="match status" value="1"/>
</dbReference>
<dbReference type="Pfam" id="PF14111">
    <property type="entry name" value="DUF4283"/>
    <property type="match status" value="1"/>
</dbReference>
<reference evidence="4" key="1">
    <citation type="submission" date="2016-04" db="EMBL/GenBank/DDBJ databases">
        <title>Cephalotus genome sequencing.</title>
        <authorList>
            <person name="Fukushima K."/>
            <person name="Hasebe M."/>
            <person name="Fang X."/>
        </authorList>
    </citation>
    <scope>NUCLEOTIDE SEQUENCE [LARGE SCALE GENOMIC DNA]</scope>
    <source>
        <strain evidence="4">cv. St1</strain>
    </source>
</reference>
<dbReference type="SUPFAM" id="SSF56219">
    <property type="entry name" value="DNase I-like"/>
    <property type="match status" value="1"/>
</dbReference>
<gene>
    <name evidence="3" type="ORF">CFOL_v3_36087</name>
</gene>
<dbReference type="InterPro" id="IPR025558">
    <property type="entry name" value="DUF4283"/>
</dbReference>
<dbReference type="Gene3D" id="3.60.10.10">
    <property type="entry name" value="Endonuclease/exonuclease/phosphatase"/>
    <property type="match status" value="1"/>
</dbReference>
<feature type="compositionally biased region" description="Basic residues" evidence="1">
    <location>
        <begin position="322"/>
        <end position="332"/>
    </location>
</feature>
<dbReference type="AlphaFoldDB" id="A0A1Q3DJY1"/>
<dbReference type="InParanoid" id="A0A1Q3DJY1"/>
<sequence>LAFYEPLLVDGSPRAKPPPEVAAHGAKEWEYSVVGFLIGKRLPGRNVKEVLERKWGQAGHFSFHVVENGVFLAKFESLQARDWVLNNGPWDVWGYHLVLRAWTSDMSLSLGECKSIPVWVKLKGIPVQYWNKVGLSYIASVLGKPLHMDANTTNRRVLTFSRVCIEMAATSSFPENITLEMEDGHTTSIGVEYPWRPAACSLCKVFDHSNRTCHRAVRREWMPRPILMAQKKPDDAEGWITVKRKSHGENSLPPRPSGVEFAGREVGVSKLPETPVKQPPATTVRDTSPTGSVEEANHVEDVEACNRPSSEGRVLLKGSSSGHKKRKKKGGPKRWWAGLNDPSKHNEVRHFVSSNNISLLGILESKVKAHNLDNVVRRINKDWMYTSNHGVSLSGRILIVWNPSILCFVPSLVNEQAVHGHVLLANNQRVNISFVYGLCDREARHAMWSDLIHCADLFRRDPWVVLGDFNVTRFVAEHSASSTVSKAMCDFNKAIQSAELEDLRSTGFLHTWSNMRVGAGAITKKLDLALGNWQWFNLLGDSFAHFLPPGISDHSPVTIQLRDMKHSNGRPFKFLNFWTKNDMFLRVVRQEWDRKYIGSPLVVVHKKLKSLK</sequence>